<organism evidence="1 2">
    <name type="scientific">Yeosuana aromativorans</name>
    <dbReference type="NCBI Taxonomy" id="288019"/>
    <lineage>
        <taxon>Bacteria</taxon>
        <taxon>Pseudomonadati</taxon>
        <taxon>Bacteroidota</taxon>
        <taxon>Flavobacteriia</taxon>
        <taxon>Flavobacteriales</taxon>
        <taxon>Flavobacteriaceae</taxon>
        <taxon>Yeosuana</taxon>
    </lineage>
</organism>
<evidence type="ECO:0000313" key="2">
    <source>
        <dbReference type="Proteomes" id="UP000612329"/>
    </source>
</evidence>
<evidence type="ECO:0000313" key="1">
    <source>
        <dbReference type="EMBL" id="GGK16040.1"/>
    </source>
</evidence>
<protein>
    <submittedName>
        <fullName evidence="1">Uncharacterized protein</fullName>
    </submittedName>
</protein>
<gene>
    <name evidence="1" type="ORF">GCM10007962_07980</name>
</gene>
<proteinExistence type="predicted"/>
<reference evidence="1" key="2">
    <citation type="submission" date="2020-09" db="EMBL/GenBank/DDBJ databases">
        <authorList>
            <person name="Sun Q."/>
            <person name="Ohkuma M."/>
        </authorList>
    </citation>
    <scope>NUCLEOTIDE SEQUENCE</scope>
    <source>
        <strain evidence="1">JCM 12862</strain>
    </source>
</reference>
<dbReference type="Proteomes" id="UP000612329">
    <property type="component" value="Unassembled WGS sequence"/>
</dbReference>
<sequence length="274" mass="32869">MFFLSIIKMNYQDEIKQFVIKGYKNVHKSYLTKANGIELINREENFITIPQSDFKYHKRAGSFKSSQAFAYNIFSGIQNRNSKFEFPMPVFTSDAKIDFMMENVESNTIELYEVKAFEIVDNDNIEFVDKYYKLDKYRNQELAQDFIFFLNKTVQNFEGKIIYGGGIKQLCSHLLGILNIMNNKEYQSKKIKLFSLCFDNCFTSEFREDLESYRNAIKEFKVLVDEFLFKYNLQSRIEYYGFLSAYEYINKKRKLIGEENYNYVLKRYYYKYQG</sequence>
<name>A0A8J3BNC3_9FLAO</name>
<dbReference type="EMBL" id="BMNR01000002">
    <property type="protein sequence ID" value="GGK16040.1"/>
    <property type="molecule type" value="Genomic_DNA"/>
</dbReference>
<dbReference type="AlphaFoldDB" id="A0A8J3BNC3"/>
<comment type="caution">
    <text evidence="1">The sequence shown here is derived from an EMBL/GenBank/DDBJ whole genome shotgun (WGS) entry which is preliminary data.</text>
</comment>
<keyword evidence="2" id="KW-1185">Reference proteome</keyword>
<accession>A0A8J3BNC3</accession>
<reference evidence="1" key="1">
    <citation type="journal article" date="2014" name="Int. J. Syst. Evol. Microbiol.">
        <title>Complete genome sequence of Corynebacterium casei LMG S-19264T (=DSM 44701T), isolated from a smear-ripened cheese.</title>
        <authorList>
            <consortium name="US DOE Joint Genome Institute (JGI-PGF)"/>
            <person name="Walter F."/>
            <person name="Albersmeier A."/>
            <person name="Kalinowski J."/>
            <person name="Ruckert C."/>
        </authorList>
    </citation>
    <scope>NUCLEOTIDE SEQUENCE</scope>
    <source>
        <strain evidence="1">JCM 12862</strain>
    </source>
</reference>